<sequence>MDAGLGSNQISIEDCFNQATPSEGHHTIVHVAIGHGNQEPDTCNDSHIQGITDVLYMVKDIQTSLKTNLMRSEQSSVADNNLDNYLHNTNIHQNSINENPPNPHPSCPPPPSARRLSNPALQNPLTPEHQQTISKSTSSWMNALIDSSEKEMIGPNLPMEDQLTDDMYDVSSVLTIPTLLYESQSANKRLLIKTRSISKRKSNRYQISPYIVGLVNASTKFCYGPFQIGIALNTYDEKLITYIFDNKLASSEVIVNLGHLRVTHKGFRTLEPSTFVNNETSLPLFSLCHVETSFIFHLLHLIHSVRSDSSSHGGFSSMGAHHTPPPPLYTLHPPNWE</sequence>
<feature type="compositionally biased region" description="Pro residues" evidence="1">
    <location>
        <begin position="100"/>
        <end position="112"/>
    </location>
</feature>
<feature type="region of interest" description="Disordered" evidence="1">
    <location>
        <begin position="91"/>
        <end position="133"/>
    </location>
</feature>
<dbReference type="EMBL" id="JANJYI010000009">
    <property type="protein sequence ID" value="KAK2634026.1"/>
    <property type="molecule type" value="Genomic_DNA"/>
</dbReference>
<evidence type="ECO:0000256" key="1">
    <source>
        <dbReference type="SAM" id="MobiDB-lite"/>
    </source>
</evidence>
<name>A0AAD9TE34_9ROSI</name>
<comment type="caution">
    <text evidence="2">The sequence shown here is derived from an EMBL/GenBank/DDBJ whole genome shotgun (WGS) entry which is preliminary data.</text>
</comment>
<reference evidence="2" key="1">
    <citation type="journal article" date="2023" name="Plant J.">
        <title>Genome sequences and population genomics provide insights into the demographic history, inbreeding, and mutation load of two 'living fossil' tree species of Dipteronia.</title>
        <authorList>
            <person name="Feng Y."/>
            <person name="Comes H.P."/>
            <person name="Chen J."/>
            <person name="Zhu S."/>
            <person name="Lu R."/>
            <person name="Zhang X."/>
            <person name="Li P."/>
            <person name="Qiu J."/>
            <person name="Olsen K.M."/>
            <person name="Qiu Y."/>
        </authorList>
    </citation>
    <scope>NUCLEOTIDE SEQUENCE</scope>
    <source>
        <strain evidence="2">KIB01</strain>
    </source>
</reference>
<protein>
    <submittedName>
        <fullName evidence="2">Uncharacterized protein</fullName>
    </submittedName>
</protein>
<proteinExistence type="predicted"/>
<evidence type="ECO:0000313" key="2">
    <source>
        <dbReference type="EMBL" id="KAK2634026.1"/>
    </source>
</evidence>
<feature type="region of interest" description="Disordered" evidence="1">
    <location>
        <begin position="314"/>
        <end position="337"/>
    </location>
</feature>
<dbReference type="Proteomes" id="UP001280121">
    <property type="component" value="Unassembled WGS sequence"/>
</dbReference>
<organism evidence="2 3">
    <name type="scientific">Dipteronia dyeriana</name>
    <dbReference type="NCBI Taxonomy" id="168575"/>
    <lineage>
        <taxon>Eukaryota</taxon>
        <taxon>Viridiplantae</taxon>
        <taxon>Streptophyta</taxon>
        <taxon>Embryophyta</taxon>
        <taxon>Tracheophyta</taxon>
        <taxon>Spermatophyta</taxon>
        <taxon>Magnoliopsida</taxon>
        <taxon>eudicotyledons</taxon>
        <taxon>Gunneridae</taxon>
        <taxon>Pentapetalae</taxon>
        <taxon>rosids</taxon>
        <taxon>malvids</taxon>
        <taxon>Sapindales</taxon>
        <taxon>Sapindaceae</taxon>
        <taxon>Hippocastanoideae</taxon>
        <taxon>Acereae</taxon>
        <taxon>Dipteronia</taxon>
    </lineage>
</organism>
<keyword evidence="3" id="KW-1185">Reference proteome</keyword>
<feature type="compositionally biased region" description="Polar residues" evidence="1">
    <location>
        <begin position="119"/>
        <end position="133"/>
    </location>
</feature>
<accession>A0AAD9TE34</accession>
<dbReference type="AlphaFoldDB" id="A0AAD9TE34"/>
<gene>
    <name evidence="2" type="ORF">Ddye_028818</name>
</gene>
<evidence type="ECO:0000313" key="3">
    <source>
        <dbReference type="Proteomes" id="UP001280121"/>
    </source>
</evidence>